<name>F7SUB5_9BURK</name>
<evidence type="ECO:0000313" key="1">
    <source>
        <dbReference type="EMBL" id="EGP48302.1"/>
    </source>
</evidence>
<dbReference type="EMBL" id="AFRQ01000011">
    <property type="protein sequence ID" value="EGP48302.1"/>
    <property type="molecule type" value="Genomic_DNA"/>
</dbReference>
<evidence type="ECO:0000313" key="2">
    <source>
        <dbReference type="Proteomes" id="UP000004853"/>
    </source>
</evidence>
<organism evidence="1 2">
    <name type="scientific">Achromobacter insuavis AXX-A</name>
    <dbReference type="NCBI Taxonomy" id="1003200"/>
    <lineage>
        <taxon>Bacteria</taxon>
        <taxon>Pseudomonadati</taxon>
        <taxon>Pseudomonadota</taxon>
        <taxon>Betaproteobacteria</taxon>
        <taxon>Burkholderiales</taxon>
        <taxon>Alcaligenaceae</taxon>
        <taxon>Achromobacter</taxon>
    </lineage>
</organism>
<sequence length="86" mass="9623">MKTYRVGLLIDGTDQPGWIHDMAEWLARSQDFDLSALLVMEKDAAGPAPRLGAKALFGTLSRLESRLLPARQRQMLTCRDLRDGLP</sequence>
<accession>F7SUB5</accession>
<proteinExistence type="predicted"/>
<dbReference type="HOGENOM" id="CLU_2502943_0_0_4"/>
<protein>
    <submittedName>
        <fullName evidence="1">Uncharacterized protein</fullName>
    </submittedName>
</protein>
<gene>
    <name evidence="1" type="ORF">AXXA_01255</name>
</gene>
<comment type="caution">
    <text evidence="1">The sequence shown here is derived from an EMBL/GenBank/DDBJ whole genome shotgun (WGS) entry which is preliminary data.</text>
</comment>
<dbReference type="Proteomes" id="UP000004853">
    <property type="component" value="Unassembled WGS sequence"/>
</dbReference>
<feature type="non-terminal residue" evidence="1">
    <location>
        <position position="86"/>
    </location>
</feature>
<reference evidence="1 2" key="1">
    <citation type="submission" date="2011-06" db="EMBL/GenBank/DDBJ databases">
        <authorList>
            <person name="Bador J."/>
            <person name="Amoureux L."/>
            <person name="Neuwirth C."/>
        </authorList>
    </citation>
    <scope>NUCLEOTIDE SEQUENCE [LARGE SCALE GENOMIC DNA]</scope>
    <source>
        <strain evidence="1 2">AXX-A</strain>
    </source>
</reference>
<dbReference type="AlphaFoldDB" id="F7SUB5"/>